<dbReference type="RefSeq" id="WP_344165251.1">
    <property type="nucleotide sequence ID" value="NZ_BAAAPC010000025.1"/>
</dbReference>
<dbReference type="CDD" id="cd04791">
    <property type="entry name" value="LanC_SerThrkinase"/>
    <property type="match status" value="1"/>
</dbReference>
<dbReference type="EMBL" id="BAAAPC010000025">
    <property type="protein sequence ID" value="GAA2013093.1"/>
    <property type="molecule type" value="Genomic_DNA"/>
</dbReference>
<dbReference type="InterPro" id="IPR057929">
    <property type="entry name" value="RamC_N"/>
</dbReference>
<keyword evidence="3" id="KW-1185">Reference proteome</keyword>
<accession>A0ABP5F517</accession>
<feature type="domain" description="Protein kinase" evidence="1">
    <location>
        <begin position="234"/>
        <end position="456"/>
    </location>
</feature>
<dbReference type="InterPro" id="IPR000719">
    <property type="entry name" value="Prot_kinase_dom"/>
</dbReference>
<dbReference type="SUPFAM" id="SSF158745">
    <property type="entry name" value="LanC-like"/>
    <property type="match status" value="1"/>
</dbReference>
<protein>
    <submittedName>
        <fullName evidence="2">Class III lanthionine synthetase LanKC</fullName>
    </submittedName>
</protein>
<gene>
    <name evidence="2" type="primary">lanKC_2</name>
    <name evidence="2" type="ORF">GCM10009799_46800</name>
</gene>
<organism evidence="2 3">
    <name type="scientific">Nocardiopsis rhodophaea</name>
    <dbReference type="NCBI Taxonomy" id="280238"/>
    <lineage>
        <taxon>Bacteria</taxon>
        <taxon>Bacillati</taxon>
        <taxon>Actinomycetota</taxon>
        <taxon>Actinomycetes</taxon>
        <taxon>Streptosporangiales</taxon>
        <taxon>Nocardiopsidaceae</taxon>
        <taxon>Nocardiopsis</taxon>
    </lineage>
</organism>
<evidence type="ECO:0000313" key="3">
    <source>
        <dbReference type="Proteomes" id="UP001501585"/>
    </source>
</evidence>
<sequence length="871" mass="95664">MDHYYFNFADPDAYDDISRWRCHPGDPRFRKLAHGPVPIAYRNGWTYTDRGIWTVCAPDGTTLGRQGWKLHLAVTQSSFDSLLRIARATGYAHVVPFKYLARYEYAWIVNAKYAPRSGSGKGIVFYPGSTEQAVEIARELVSRTRGVPGPRILSDLQLDGTVVHARYGAFVRMHCRTNAGDVTLAMEDESGERVPDPRSVPFSAPTFISVPEAFTRMSAPVSASAGGASGTPPYRIERALHFSNSGGVYLATHSDTGQSVVLKEARPLAGQDLHGGDAVARARHEYTALRKLADLPEFPEVYEQFTWQSHVFTAMEYVPGNTLQEWCAANHPYLLRPDPFRPPSPEEIRTYREKVDHILDQITKAIHAIWERGYIFGDIHSGNVLVTPDLSISLIDLETCVPHDADRPLPGAPGFSHVSKTGRASDEHALRMLELSCYLPITPLVRFDDTKLRQFLTTSRTMFDISSTWADEIERICGQGASAPAPELSPSPGLLNEEAGFADWADRILTGWRSRMTPERSDRLLPNDPTGFALSPVSLATGGSGILWSLLDTDELNDADLVREVTEWTIRRGRSGTERLECGLFDSELGAGCVLRRAGYPDQAKWLVDMALGKDRSGCNSSVFSGTAGALLAAAELASGPDPLLESSHVEQIGAELTERAALILAGLRANENGERRQAYGLMHGLAGIALALHRYGVLVDETMAVAMARELMEFELDAYIRCKDGSLQFNDRGRRTLAYLEEGSCGSALVLAELEAHEGWQSSRASVADLIRAMGPELMVQSGLFRGRSGFLAGLTRLSRLGFGEQTEPLVKRHMSWLGLHELRTGNGQLHFPGAGNFKLSCDLRTGSAGVLVGVAYASGRREEWLPGMF</sequence>
<proteinExistence type="predicted"/>
<comment type="caution">
    <text evidence="2">The sequence shown here is derived from an EMBL/GenBank/DDBJ whole genome shotgun (WGS) entry which is preliminary data.</text>
</comment>
<evidence type="ECO:0000313" key="2">
    <source>
        <dbReference type="EMBL" id="GAA2013093.1"/>
    </source>
</evidence>
<dbReference type="InterPro" id="IPR053524">
    <property type="entry name" value="Aerial_hyphae_peptide-synth"/>
</dbReference>
<dbReference type="Proteomes" id="UP001501585">
    <property type="component" value="Unassembled WGS sequence"/>
</dbReference>
<dbReference type="InterPro" id="IPR011009">
    <property type="entry name" value="Kinase-like_dom_sf"/>
</dbReference>
<dbReference type="Pfam" id="PF25816">
    <property type="entry name" value="RamC_N"/>
    <property type="match status" value="1"/>
</dbReference>
<reference evidence="3" key="1">
    <citation type="journal article" date="2019" name="Int. J. Syst. Evol. Microbiol.">
        <title>The Global Catalogue of Microorganisms (GCM) 10K type strain sequencing project: providing services to taxonomists for standard genome sequencing and annotation.</title>
        <authorList>
            <consortium name="The Broad Institute Genomics Platform"/>
            <consortium name="The Broad Institute Genome Sequencing Center for Infectious Disease"/>
            <person name="Wu L."/>
            <person name="Ma J."/>
        </authorList>
    </citation>
    <scope>NUCLEOTIDE SEQUENCE [LARGE SCALE GENOMIC DNA]</scope>
    <source>
        <strain evidence="3">JCM 15313</strain>
    </source>
</reference>
<dbReference type="SMART" id="SM00220">
    <property type="entry name" value="S_TKc"/>
    <property type="match status" value="1"/>
</dbReference>
<evidence type="ECO:0000259" key="1">
    <source>
        <dbReference type="SMART" id="SM00220"/>
    </source>
</evidence>
<dbReference type="InterPro" id="IPR058053">
    <property type="entry name" value="RamC_C"/>
</dbReference>
<dbReference type="Gene3D" id="1.10.510.10">
    <property type="entry name" value="Transferase(Phosphotransferase) domain 1"/>
    <property type="match status" value="1"/>
</dbReference>
<name>A0ABP5F517_9ACTN</name>
<dbReference type="Pfam" id="PF00069">
    <property type="entry name" value="Pkinase"/>
    <property type="match status" value="1"/>
</dbReference>
<dbReference type="SUPFAM" id="SSF56112">
    <property type="entry name" value="Protein kinase-like (PK-like)"/>
    <property type="match status" value="1"/>
</dbReference>
<dbReference type="NCBIfam" id="NF038151">
    <property type="entry name" value="lanthi_synth_III"/>
    <property type="match status" value="1"/>
</dbReference>
<dbReference type="Gene3D" id="1.50.10.10">
    <property type="match status" value="1"/>
</dbReference>
<dbReference type="InterPro" id="IPR012341">
    <property type="entry name" value="6hp_glycosidase-like_sf"/>
</dbReference>